<dbReference type="Proteomes" id="UP000473854">
    <property type="component" value="Unassembled WGS sequence"/>
</dbReference>
<gene>
    <name evidence="2" type="ORF">GIX10_09420</name>
</gene>
<dbReference type="AlphaFoldDB" id="A0A6L6GGS1"/>
<sequence length="335" mass="39559">MRNTLFEKIKLYKEKQEKYSKMLGSSMINSMSQRKKSQIIGNLLSDFENLAQLAIQLVSIYDNPKEKIRQLEKIEFDYTDLKNDNISLFKQVLSLQDNIEEKIEKSKVVDFEKIKLQNENASLFEFFLSLQDSFEDELKQIDQFKIENLKINNDNKMLFEQILPCQKNQNSDKNKIEELKSKNKELTEDNKNLFKELLSLQDKLNQNHINRPLQNSIIKNKIGAAELVKNSLSYKLGNHFIMGARQRNYRISIKHLLMSSLEFYAESINDELTEIENLTDYIDMDDAEKIKSHLSFVIGKTVLKNIFSTKSMKKIPQELLEEFFVFRHKQRYLSK</sequence>
<accession>A0A6L6GGS1</accession>
<reference evidence="2 3" key="1">
    <citation type="submission" date="2019-11" db="EMBL/GenBank/DDBJ databases">
        <authorList>
            <person name="An D."/>
        </authorList>
    </citation>
    <scope>NUCLEOTIDE SEQUENCE [LARGE SCALE GENOMIC DNA]</scope>
    <source>
        <strain evidence="2 3">YIM 103518</strain>
    </source>
</reference>
<feature type="coiled-coil region" evidence="1">
    <location>
        <begin position="169"/>
        <end position="203"/>
    </location>
</feature>
<name>A0A6L6GGS1_9GAMM</name>
<protein>
    <submittedName>
        <fullName evidence="2">Uncharacterized protein</fullName>
    </submittedName>
</protein>
<keyword evidence="1" id="KW-0175">Coiled coil</keyword>
<evidence type="ECO:0000313" key="2">
    <source>
        <dbReference type="EMBL" id="MTD11646.1"/>
    </source>
</evidence>
<dbReference type="EMBL" id="WLYL01000029">
    <property type="protein sequence ID" value="MTD11646.1"/>
    <property type="molecule type" value="Genomic_DNA"/>
</dbReference>
<evidence type="ECO:0000256" key="1">
    <source>
        <dbReference type="SAM" id="Coils"/>
    </source>
</evidence>
<comment type="caution">
    <text evidence="2">The sequence shown here is derived from an EMBL/GenBank/DDBJ whole genome shotgun (WGS) entry which is preliminary data.</text>
</comment>
<dbReference type="RefSeq" id="WP_154773229.1">
    <property type="nucleotide sequence ID" value="NZ_WLYL01000029.1"/>
</dbReference>
<organism evidence="2 3">
    <name type="scientific">Acinetobacter faecalis</name>
    <dbReference type="NCBI Taxonomy" id="2665161"/>
    <lineage>
        <taxon>Bacteria</taxon>
        <taxon>Pseudomonadati</taxon>
        <taxon>Pseudomonadota</taxon>
        <taxon>Gammaproteobacteria</taxon>
        <taxon>Moraxellales</taxon>
        <taxon>Moraxellaceae</taxon>
        <taxon>Acinetobacter</taxon>
    </lineage>
</organism>
<proteinExistence type="predicted"/>
<evidence type="ECO:0000313" key="3">
    <source>
        <dbReference type="Proteomes" id="UP000473854"/>
    </source>
</evidence>